<dbReference type="RefSeq" id="WP_184562253.1">
    <property type="nucleotide sequence ID" value="NZ_JACIEI010000001.1"/>
</dbReference>
<dbReference type="Pfam" id="PF07433">
    <property type="entry name" value="DUF1513"/>
    <property type="match status" value="1"/>
</dbReference>
<reference evidence="1 2" key="1">
    <citation type="submission" date="2020-08" db="EMBL/GenBank/DDBJ databases">
        <title>Genomic Encyclopedia of Type Strains, Phase IV (KMG-IV): sequencing the most valuable type-strain genomes for metagenomic binning, comparative biology and taxonomic classification.</title>
        <authorList>
            <person name="Goeker M."/>
        </authorList>
    </citation>
    <scope>NUCLEOTIDE SEQUENCE [LARGE SCALE GENOMIC DNA]</scope>
    <source>
        <strain evidence="1 2">DSM 102234</strain>
    </source>
</reference>
<dbReference type="PIRSF" id="PIRSF028101">
    <property type="entry name" value="UCP028101"/>
    <property type="match status" value="1"/>
</dbReference>
<protein>
    <recommendedName>
        <fullName evidence="3">DUF1513 domain-containing protein</fullName>
    </recommendedName>
</protein>
<organism evidence="1 2">
    <name type="scientific">Sulfitobacter undariae</name>
    <dbReference type="NCBI Taxonomy" id="1563671"/>
    <lineage>
        <taxon>Bacteria</taxon>
        <taxon>Pseudomonadati</taxon>
        <taxon>Pseudomonadota</taxon>
        <taxon>Alphaproteobacteria</taxon>
        <taxon>Rhodobacterales</taxon>
        <taxon>Roseobacteraceae</taxon>
        <taxon>Sulfitobacter</taxon>
    </lineage>
</organism>
<keyword evidence="2" id="KW-1185">Reference proteome</keyword>
<dbReference type="PROSITE" id="PS51318">
    <property type="entry name" value="TAT"/>
    <property type="match status" value="1"/>
</dbReference>
<dbReference type="EMBL" id="JACIEI010000001">
    <property type="protein sequence ID" value="MBB3992805.1"/>
    <property type="molecule type" value="Genomic_DNA"/>
</dbReference>
<dbReference type="AlphaFoldDB" id="A0A7W6E684"/>
<gene>
    <name evidence="1" type="ORF">GGR95_000424</name>
</gene>
<comment type="caution">
    <text evidence="1">The sequence shown here is derived from an EMBL/GenBank/DDBJ whole genome shotgun (WGS) entry which is preliminary data.</text>
</comment>
<dbReference type="Proteomes" id="UP000530268">
    <property type="component" value="Unassembled WGS sequence"/>
</dbReference>
<dbReference type="InterPro" id="IPR015943">
    <property type="entry name" value="WD40/YVTN_repeat-like_dom_sf"/>
</dbReference>
<evidence type="ECO:0008006" key="3">
    <source>
        <dbReference type="Google" id="ProtNLM"/>
    </source>
</evidence>
<name>A0A7W6E684_9RHOB</name>
<evidence type="ECO:0000313" key="1">
    <source>
        <dbReference type="EMBL" id="MBB3992805.1"/>
    </source>
</evidence>
<dbReference type="InterPro" id="IPR008311">
    <property type="entry name" value="UCP028101"/>
</dbReference>
<dbReference type="SUPFAM" id="SSF50969">
    <property type="entry name" value="YVTN repeat-like/Quinoprotein amine dehydrogenase"/>
    <property type="match status" value="1"/>
</dbReference>
<evidence type="ECO:0000313" key="2">
    <source>
        <dbReference type="Proteomes" id="UP000530268"/>
    </source>
</evidence>
<sequence length="357" mass="38067">MQNGRRSFLGGVLAAGLIPKPTWADAGAPAYLAAAATPDGSYVLCGIGDDFNIVFELPLPARGHAAAAHPIRPEAVAFARRPGTFALVIDCVSGQIKAQLHSPEGRHFYGHGAFSQDGNWLLTTENDYEAGRGRIGVWDAAQNYKRVGEFDSGGIGPHEIKRLPASDTFVVANGGIDTHPDSGRTKLNIPTMRPNLAYFKEGEIVETATIPQDMHKNSIRHIAVSAAGSVAFGMQWQGDGHPTALVGQHQLGGDVVFAQTPENALRDMEGYIGSIAYAADGKTIAVTSPRGGKVHTYDAQKMTLRDVSDLRDVCGIAPRPQGFALTAGSGDMGYLLGKRQQLNADPQHQWDNHLVAL</sequence>
<proteinExistence type="predicted"/>
<dbReference type="InterPro" id="IPR011044">
    <property type="entry name" value="Quino_amine_DH_bsu"/>
</dbReference>
<accession>A0A7W6E684</accession>
<dbReference type="Gene3D" id="2.130.10.10">
    <property type="entry name" value="YVTN repeat-like/Quinoprotein amine dehydrogenase"/>
    <property type="match status" value="1"/>
</dbReference>
<dbReference type="InterPro" id="IPR006311">
    <property type="entry name" value="TAT_signal"/>
</dbReference>